<feature type="domain" description="Histidine kinase" evidence="8">
    <location>
        <begin position="350"/>
        <end position="599"/>
    </location>
</feature>
<dbReference type="Proteomes" id="UP000729701">
    <property type="component" value="Unassembled WGS sequence"/>
</dbReference>
<gene>
    <name evidence="11" type="ORF">KME60_27905</name>
</gene>
<dbReference type="PRINTS" id="PR00344">
    <property type="entry name" value="BCTRLSENSOR"/>
</dbReference>
<dbReference type="InterPro" id="IPR051315">
    <property type="entry name" value="Bact_Chemotaxis_CheA"/>
</dbReference>
<dbReference type="PANTHER" id="PTHR43395:SF1">
    <property type="entry name" value="CHEMOTAXIS PROTEIN CHEA"/>
    <property type="match status" value="1"/>
</dbReference>
<dbReference type="InterPro" id="IPR004358">
    <property type="entry name" value="Sig_transdc_His_kin-like_C"/>
</dbReference>
<dbReference type="Gene3D" id="1.20.120.160">
    <property type="entry name" value="HPT domain"/>
    <property type="match status" value="1"/>
</dbReference>
<dbReference type="SMART" id="SM00387">
    <property type="entry name" value="HATPase_c"/>
    <property type="match status" value="1"/>
</dbReference>
<accession>A0A951UUY9</accession>
<dbReference type="FunFam" id="3.30.565.10:FF:000016">
    <property type="entry name" value="Chemotaxis protein CheA, putative"/>
    <property type="match status" value="1"/>
</dbReference>
<evidence type="ECO:0000256" key="7">
    <source>
        <dbReference type="PROSITE-ProRule" id="PRU00110"/>
    </source>
</evidence>
<dbReference type="SMART" id="SM00073">
    <property type="entry name" value="HPT"/>
    <property type="match status" value="1"/>
</dbReference>
<dbReference type="PROSITE" id="PS50109">
    <property type="entry name" value="HIS_KIN"/>
    <property type="match status" value="1"/>
</dbReference>
<evidence type="ECO:0000313" key="11">
    <source>
        <dbReference type="EMBL" id="MBW4671143.1"/>
    </source>
</evidence>
<evidence type="ECO:0000256" key="6">
    <source>
        <dbReference type="ARBA" id="ARBA00023012"/>
    </source>
</evidence>
<dbReference type="PROSITE" id="PS50894">
    <property type="entry name" value="HPT"/>
    <property type="match status" value="1"/>
</dbReference>
<dbReference type="EMBL" id="JAHHGZ010000040">
    <property type="protein sequence ID" value="MBW4671143.1"/>
    <property type="molecule type" value="Genomic_DNA"/>
</dbReference>
<keyword evidence="5" id="KW-0418">Kinase</keyword>
<evidence type="ECO:0000259" key="10">
    <source>
        <dbReference type="PROSITE" id="PS50894"/>
    </source>
</evidence>
<dbReference type="SMART" id="SM00260">
    <property type="entry name" value="CheW"/>
    <property type="match status" value="1"/>
</dbReference>
<feature type="modified residue" description="Phosphohistidine" evidence="7">
    <location>
        <position position="50"/>
    </location>
</feature>
<dbReference type="InterPro" id="IPR002545">
    <property type="entry name" value="CheW-lke_dom"/>
</dbReference>
<evidence type="ECO:0000256" key="4">
    <source>
        <dbReference type="ARBA" id="ARBA00022679"/>
    </source>
</evidence>
<keyword evidence="3 7" id="KW-0597">Phosphoprotein</keyword>
<evidence type="ECO:0000313" key="12">
    <source>
        <dbReference type="Proteomes" id="UP000729701"/>
    </source>
</evidence>
<dbReference type="InterPro" id="IPR036890">
    <property type="entry name" value="HATPase_C_sf"/>
</dbReference>
<dbReference type="GO" id="GO:0004673">
    <property type="term" value="F:protein histidine kinase activity"/>
    <property type="evidence" value="ECO:0007669"/>
    <property type="project" value="UniProtKB-EC"/>
</dbReference>
<reference evidence="11" key="2">
    <citation type="journal article" date="2022" name="Microbiol. Resour. Announc.">
        <title>Metagenome Sequencing to Explore Phylogenomics of Terrestrial Cyanobacteria.</title>
        <authorList>
            <person name="Ward R.D."/>
            <person name="Stajich J.E."/>
            <person name="Johansen J.R."/>
            <person name="Huntemann M."/>
            <person name="Clum A."/>
            <person name="Foster B."/>
            <person name="Foster B."/>
            <person name="Roux S."/>
            <person name="Palaniappan K."/>
            <person name="Varghese N."/>
            <person name="Mukherjee S."/>
            <person name="Reddy T.B.K."/>
            <person name="Daum C."/>
            <person name="Copeland A."/>
            <person name="Chen I.A."/>
            <person name="Ivanova N.N."/>
            <person name="Kyrpides N.C."/>
            <person name="Shapiro N."/>
            <person name="Eloe-Fadrosh E.A."/>
            <person name="Pietrasiak N."/>
        </authorList>
    </citation>
    <scope>NUCLEOTIDE SEQUENCE</scope>
    <source>
        <strain evidence="11">GSE-NOS-MK-12-04C</strain>
    </source>
</reference>
<evidence type="ECO:0000256" key="1">
    <source>
        <dbReference type="ARBA" id="ARBA00000085"/>
    </source>
</evidence>
<dbReference type="AlphaFoldDB" id="A0A951UUY9"/>
<dbReference type="GO" id="GO:0006935">
    <property type="term" value="P:chemotaxis"/>
    <property type="evidence" value="ECO:0007669"/>
    <property type="project" value="InterPro"/>
</dbReference>
<evidence type="ECO:0000259" key="9">
    <source>
        <dbReference type="PROSITE" id="PS50851"/>
    </source>
</evidence>
<protein>
    <recommendedName>
        <fullName evidence="2">histidine kinase</fullName>
        <ecNumber evidence="2">2.7.13.3</ecNumber>
    </recommendedName>
</protein>
<dbReference type="SUPFAM" id="SSF55874">
    <property type="entry name" value="ATPase domain of HSP90 chaperone/DNA topoisomerase II/histidine kinase"/>
    <property type="match status" value="1"/>
</dbReference>
<dbReference type="SUPFAM" id="SSF50341">
    <property type="entry name" value="CheW-like"/>
    <property type="match status" value="1"/>
</dbReference>
<dbReference type="Gene3D" id="2.30.30.40">
    <property type="entry name" value="SH3 Domains"/>
    <property type="match status" value="1"/>
</dbReference>
<dbReference type="InterPro" id="IPR036061">
    <property type="entry name" value="CheW-like_dom_sf"/>
</dbReference>
<dbReference type="Pfam" id="PF02518">
    <property type="entry name" value="HATPase_c"/>
    <property type="match status" value="1"/>
</dbReference>
<dbReference type="Pfam" id="PF01627">
    <property type="entry name" value="Hpt"/>
    <property type="match status" value="1"/>
</dbReference>
<feature type="domain" description="CheW-like" evidence="9">
    <location>
        <begin position="631"/>
        <end position="777"/>
    </location>
</feature>
<dbReference type="Pfam" id="PF01584">
    <property type="entry name" value="CheW"/>
    <property type="match status" value="1"/>
</dbReference>
<name>A0A951UUY9_9CYAN</name>
<evidence type="ECO:0000256" key="3">
    <source>
        <dbReference type="ARBA" id="ARBA00022553"/>
    </source>
</evidence>
<dbReference type="InterPro" id="IPR008207">
    <property type="entry name" value="Sig_transdc_His_kin_Hpt_dom"/>
</dbReference>
<evidence type="ECO:0000256" key="5">
    <source>
        <dbReference type="ARBA" id="ARBA00022777"/>
    </source>
</evidence>
<comment type="caution">
    <text evidence="11">The sequence shown here is derived from an EMBL/GenBank/DDBJ whole genome shotgun (WGS) entry which is preliminary data.</text>
</comment>
<keyword evidence="6" id="KW-0902">Two-component regulatory system</keyword>
<comment type="catalytic activity">
    <reaction evidence="1">
        <text>ATP + protein L-histidine = ADP + protein N-phospho-L-histidine.</text>
        <dbReference type="EC" id="2.7.13.3"/>
    </reaction>
</comment>
<sequence>MYPSKELELKIQFLDEANHYLNTLEAVLLETKANRRIEAEKINAALRAIHSIKGGASIMGFRTLTDLAHRLEDSFQVLKSRRNCLELDSDLHSLLLSAIDWLRHVVELLSIGSLLDEQWLATLCYPVFEELHERLGNPIPEDGMSMLDEENRQQDIISLLFQTEVEGRLQRLESLLIDGQQTLLREEAMMMAIDLGGLGQMFELPAFSQVCQSITENLEAASSDEAIEKISRLALDVWQRYHQKWLPRASQALIIASKTDNLHTEIIPNLGIPVKHYSDYEQTDVSDPNLFEELLKSQVAVEPFEQINDLFGEIAIQRHCRGSQLEEVQKLIRNLSSIKSLEKENQDLGAAYNKFTTQITTFNNISELKRDEKLNLRSKTVTKTIVKMQEITTDIELSLEDKDKLNNSVTQVRMRPLSDIVECFPKALRDLNIEYGKNVSLEIEGGNTLIERSILEALREPLIHLLRNAFDHGIEDTATRSATGKPEQALIEIKATQKNNHTIITIRDDGRGISLDRIRRKAELMGLDASLLAQATDEELLSVIFEPGFSTKEEVTILSGRGVGMDVVRNNLNRVRGDVKVDTVQGVGTTFTLSVPLEITQKLPETLIYRTAKTPSTLRKKSFREFLRKSYLSLAPVVLAESKEMLLAFPEDAVEEILLLQNELVFSVAGSEVLNWQGTMIPLVRLGRYLEFNCQRYDNLDLETLPTINGSSVLIVKNGNQSVAVQLDRYWGEQEVTIRKVEGSISLPAGFDNCAILGDGRVVPLVKAKDLLDWIISL</sequence>
<keyword evidence="4" id="KW-0808">Transferase</keyword>
<reference evidence="11" key="1">
    <citation type="submission" date="2021-05" db="EMBL/GenBank/DDBJ databases">
        <authorList>
            <person name="Pietrasiak N."/>
            <person name="Ward R."/>
            <person name="Stajich J.E."/>
            <person name="Kurbessoian T."/>
        </authorList>
    </citation>
    <scope>NUCLEOTIDE SEQUENCE</scope>
    <source>
        <strain evidence="11">GSE-NOS-MK-12-04C</strain>
    </source>
</reference>
<dbReference type="PANTHER" id="PTHR43395">
    <property type="entry name" value="SENSOR HISTIDINE KINASE CHEA"/>
    <property type="match status" value="1"/>
</dbReference>
<dbReference type="InterPro" id="IPR003594">
    <property type="entry name" value="HATPase_dom"/>
</dbReference>
<proteinExistence type="predicted"/>
<evidence type="ECO:0000259" key="8">
    <source>
        <dbReference type="PROSITE" id="PS50109"/>
    </source>
</evidence>
<dbReference type="InterPro" id="IPR005467">
    <property type="entry name" value="His_kinase_dom"/>
</dbReference>
<dbReference type="InterPro" id="IPR036641">
    <property type="entry name" value="HPT_dom_sf"/>
</dbReference>
<dbReference type="GO" id="GO:0000160">
    <property type="term" value="P:phosphorelay signal transduction system"/>
    <property type="evidence" value="ECO:0007669"/>
    <property type="project" value="UniProtKB-KW"/>
</dbReference>
<dbReference type="SUPFAM" id="SSF47226">
    <property type="entry name" value="Histidine-containing phosphotransfer domain, HPT domain"/>
    <property type="match status" value="1"/>
</dbReference>
<evidence type="ECO:0000256" key="2">
    <source>
        <dbReference type="ARBA" id="ARBA00012438"/>
    </source>
</evidence>
<dbReference type="PROSITE" id="PS50851">
    <property type="entry name" value="CHEW"/>
    <property type="match status" value="1"/>
</dbReference>
<dbReference type="EC" id="2.7.13.3" evidence="2"/>
<organism evidence="11 12">
    <name type="scientific">Cyanomargarita calcarea GSE-NOS-MK-12-04C</name>
    <dbReference type="NCBI Taxonomy" id="2839659"/>
    <lineage>
        <taxon>Bacteria</taxon>
        <taxon>Bacillati</taxon>
        <taxon>Cyanobacteriota</taxon>
        <taxon>Cyanophyceae</taxon>
        <taxon>Nostocales</taxon>
        <taxon>Cyanomargaritaceae</taxon>
        <taxon>Cyanomargarita</taxon>
    </lineage>
</organism>
<dbReference type="Gene3D" id="3.30.565.10">
    <property type="entry name" value="Histidine kinase-like ATPase, C-terminal domain"/>
    <property type="match status" value="1"/>
</dbReference>
<feature type="domain" description="HPt" evidence="10">
    <location>
        <begin position="2"/>
        <end position="109"/>
    </location>
</feature>
<dbReference type="CDD" id="cd00088">
    <property type="entry name" value="HPT"/>
    <property type="match status" value="1"/>
</dbReference>